<evidence type="ECO:0000313" key="6">
    <source>
        <dbReference type="Proteomes" id="UP001168528"/>
    </source>
</evidence>
<dbReference type="InterPro" id="IPR036291">
    <property type="entry name" value="NAD(P)-bd_dom_sf"/>
</dbReference>
<sequence>MAIILITGCSTGIGLATAELLARHGHTVYATMRTPQHSPYLQELAIKENLPLTVLPMDVDTDASVEKAIQQVLDKEDCIDVLVNNAGIGPLSPLEDTPMDVFRATMETNYFGTLRCIKAVLPAMRERKSGCIINISSVAGKIFSNFHSHYSASKAAVEALSESLGQEVKPFGIRVAIVEPGVIETPILEKMKSADEHSNYPNISRFRAFFAASKENHVSPMVVAEVIRNIIESDTTQLRHTAGPDALPLLGWRSSLTDEDWINSVMVDEQTWAAGMKEGLHLEVMPYMPKQPQAAVLS</sequence>
<dbReference type="InterPro" id="IPR057326">
    <property type="entry name" value="KR_dom"/>
</dbReference>
<name>A0ABT8R053_9BACT</name>
<evidence type="ECO:0000313" key="5">
    <source>
        <dbReference type="EMBL" id="MDO1445472.1"/>
    </source>
</evidence>
<keyword evidence="6" id="KW-1185">Reference proteome</keyword>
<protein>
    <submittedName>
        <fullName evidence="5">SDR family oxidoreductase</fullName>
        <ecNumber evidence="5">1.1.-.-</ecNumber>
    </submittedName>
</protein>
<dbReference type="SMART" id="SM00822">
    <property type="entry name" value="PKS_KR"/>
    <property type="match status" value="1"/>
</dbReference>
<feature type="domain" description="Ketoreductase" evidence="4">
    <location>
        <begin position="2"/>
        <end position="186"/>
    </location>
</feature>
<dbReference type="PRINTS" id="PR00081">
    <property type="entry name" value="GDHRDH"/>
</dbReference>
<comment type="similarity">
    <text evidence="1 3">Belongs to the short-chain dehydrogenases/reductases (SDR) family.</text>
</comment>
<dbReference type="EMBL" id="JAUKPO010000001">
    <property type="protein sequence ID" value="MDO1445472.1"/>
    <property type="molecule type" value="Genomic_DNA"/>
</dbReference>
<dbReference type="RefSeq" id="WP_302036258.1">
    <property type="nucleotide sequence ID" value="NZ_JAUKPO010000001.1"/>
</dbReference>
<dbReference type="PRINTS" id="PR00080">
    <property type="entry name" value="SDRFAMILY"/>
</dbReference>
<organism evidence="5 6">
    <name type="scientific">Rhodocytophaga aerolata</name>
    <dbReference type="NCBI Taxonomy" id="455078"/>
    <lineage>
        <taxon>Bacteria</taxon>
        <taxon>Pseudomonadati</taxon>
        <taxon>Bacteroidota</taxon>
        <taxon>Cytophagia</taxon>
        <taxon>Cytophagales</taxon>
        <taxon>Rhodocytophagaceae</taxon>
        <taxon>Rhodocytophaga</taxon>
    </lineage>
</organism>
<dbReference type="Gene3D" id="3.40.50.720">
    <property type="entry name" value="NAD(P)-binding Rossmann-like Domain"/>
    <property type="match status" value="1"/>
</dbReference>
<dbReference type="PANTHER" id="PTHR43976">
    <property type="entry name" value="SHORT CHAIN DEHYDROGENASE"/>
    <property type="match status" value="1"/>
</dbReference>
<dbReference type="Proteomes" id="UP001168528">
    <property type="component" value="Unassembled WGS sequence"/>
</dbReference>
<dbReference type="InterPro" id="IPR020904">
    <property type="entry name" value="Sc_DH/Rdtase_CS"/>
</dbReference>
<dbReference type="InterPro" id="IPR002347">
    <property type="entry name" value="SDR_fam"/>
</dbReference>
<comment type="caution">
    <text evidence="5">The sequence shown here is derived from an EMBL/GenBank/DDBJ whole genome shotgun (WGS) entry which is preliminary data.</text>
</comment>
<dbReference type="GO" id="GO:0016491">
    <property type="term" value="F:oxidoreductase activity"/>
    <property type="evidence" value="ECO:0007669"/>
    <property type="project" value="UniProtKB-KW"/>
</dbReference>
<evidence type="ECO:0000256" key="1">
    <source>
        <dbReference type="ARBA" id="ARBA00006484"/>
    </source>
</evidence>
<accession>A0ABT8R053</accession>
<keyword evidence="2 5" id="KW-0560">Oxidoreductase</keyword>
<dbReference type="PANTHER" id="PTHR43976:SF16">
    <property type="entry name" value="SHORT-CHAIN DEHYDROGENASE_REDUCTASE FAMILY PROTEIN"/>
    <property type="match status" value="1"/>
</dbReference>
<reference evidence="5" key="1">
    <citation type="submission" date="2023-07" db="EMBL/GenBank/DDBJ databases">
        <title>The genome sequence of Rhodocytophaga aerolata KACC 12507.</title>
        <authorList>
            <person name="Zhang X."/>
        </authorList>
    </citation>
    <scope>NUCLEOTIDE SEQUENCE</scope>
    <source>
        <strain evidence="5">KACC 12507</strain>
    </source>
</reference>
<dbReference type="Pfam" id="PF00106">
    <property type="entry name" value="adh_short"/>
    <property type="match status" value="1"/>
</dbReference>
<gene>
    <name evidence="5" type="ORF">Q0590_04375</name>
</gene>
<evidence type="ECO:0000256" key="3">
    <source>
        <dbReference type="RuleBase" id="RU000363"/>
    </source>
</evidence>
<dbReference type="PROSITE" id="PS00061">
    <property type="entry name" value="ADH_SHORT"/>
    <property type="match status" value="1"/>
</dbReference>
<dbReference type="InterPro" id="IPR051911">
    <property type="entry name" value="SDR_oxidoreductase"/>
</dbReference>
<evidence type="ECO:0000256" key="2">
    <source>
        <dbReference type="ARBA" id="ARBA00023002"/>
    </source>
</evidence>
<dbReference type="SUPFAM" id="SSF51735">
    <property type="entry name" value="NAD(P)-binding Rossmann-fold domains"/>
    <property type="match status" value="1"/>
</dbReference>
<evidence type="ECO:0000259" key="4">
    <source>
        <dbReference type="SMART" id="SM00822"/>
    </source>
</evidence>
<proteinExistence type="inferred from homology"/>
<dbReference type="CDD" id="cd05374">
    <property type="entry name" value="17beta-HSD-like_SDR_c"/>
    <property type="match status" value="1"/>
</dbReference>
<dbReference type="EC" id="1.1.-.-" evidence="5"/>